<sequence length="379" mass="41261">MKKILSLFLIFIIVFNISACGTITQTDVITNPATDTTYATAMPEINESAIIPENSTFAVHFIDVGQGDAALVLCDGKSMLIDGGRPKASDVIYTYLKNQGINCLDYIICTHPDEDHIGGLSAPLSTITVNNVYAPNIEADTKSYQSFKQKTEEQGLIIKHPVCGESFQFGSGTVNFFGPVTESENDKNNSSIVMKIIYGETSFLFTGDAEREEEQQILDKGYDLSATVLKVGHHGSRNSTTYPFLREIMPEYAVISVGKDNTYGHPTEDVLSRLGDAGAKVYRTDIQGDIIAVSNGHTVTITPAKNADADTLSAQRDVTTPKTEAKGDTVEAGYIGNSKTKKFHLPSCKTLPAEHNRMYFDTRDNAIQAGYTLCGNCHP</sequence>
<gene>
    <name evidence="4" type="ORF">B9O19_02093</name>
</gene>
<name>A0A2K9P4P7_9FIRM</name>
<evidence type="ECO:0000313" key="5">
    <source>
        <dbReference type="Proteomes" id="UP000235589"/>
    </source>
</evidence>
<dbReference type="GO" id="GO:0003677">
    <property type="term" value="F:DNA binding"/>
    <property type="evidence" value="ECO:0007669"/>
    <property type="project" value="InterPro"/>
</dbReference>
<keyword evidence="2" id="KW-0732">Signal</keyword>
<dbReference type="Proteomes" id="UP000235589">
    <property type="component" value="Chromosome"/>
</dbReference>
<dbReference type="SMART" id="SM00849">
    <property type="entry name" value="Lactamase_B"/>
    <property type="match status" value="1"/>
</dbReference>
<dbReference type="GO" id="GO:0006281">
    <property type="term" value="P:DNA repair"/>
    <property type="evidence" value="ECO:0007669"/>
    <property type="project" value="InterPro"/>
</dbReference>
<evidence type="ECO:0000313" key="4">
    <source>
        <dbReference type="EMBL" id="AUO20235.1"/>
    </source>
</evidence>
<dbReference type="GO" id="GO:0008270">
    <property type="term" value="F:zinc ion binding"/>
    <property type="evidence" value="ECO:0007669"/>
    <property type="project" value="InterPro"/>
</dbReference>
<dbReference type="KEGG" id="mpec:B9O19_02093"/>
<reference evidence="4 5" key="1">
    <citation type="submission" date="2017-04" db="EMBL/GenBank/DDBJ databases">
        <title>Monoglobus pectinilyticus 14 draft genome.</title>
        <authorList>
            <person name="Kim C."/>
            <person name="Rosendale D.I."/>
            <person name="Kelly W.J."/>
            <person name="Tannock G.W."/>
            <person name="Patchett M.L."/>
            <person name="Jordens J.Z."/>
        </authorList>
    </citation>
    <scope>NUCLEOTIDE SEQUENCE [LARGE SCALE GENOMIC DNA]</scope>
    <source>
        <strain evidence="4 5">14</strain>
    </source>
</reference>
<dbReference type="InterPro" id="IPR035451">
    <property type="entry name" value="Ada-like_dom_sf"/>
</dbReference>
<dbReference type="AlphaFoldDB" id="A0A2K9P4P7"/>
<dbReference type="GO" id="GO:0008168">
    <property type="term" value="F:methyltransferase activity"/>
    <property type="evidence" value="ECO:0007669"/>
    <property type="project" value="InterPro"/>
</dbReference>
<dbReference type="GeneID" id="98063465"/>
<keyword evidence="1" id="KW-0010">Activator</keyword>
<dbReference type="PANTHER" id="PTHR30619">
    <property type="entry name" value="DNA INTERNALIZATION/COMPETENCE PROTEIN COMEC/REC2"/>
    <property type="match status" value="1"/>
</dbReference>
<dbReference type="SUPFAM" id="SSF56281">
    <property type="entry name" value="Metallo-hydrolase/oxidoreductase"/>
    <property type="match status" value="1"/>
</dbReference>
<dbReference type="Pfam" id="PF02805">
    <property type="entry name" value="Ada_Zn_binding"/>
    <property type="match status" value="1"/>
</dbReference>
<evidence type="ECO:0000256" key="1">
    <source>
        <dbReference type="ARBA" id="ARBA00023159"/>
    </source>
</evidence>
<dbReference type="InterPro" id="IPR035681">
    <property type="entry name" value="ComA-like_MBL"/>
</dbReference>
<dbReference type="InterPro" id="IPR052159">
    <property type="entry name" value="Competence_DNA_uptake"/>
</dbReference>
<dbReference type="PANTHER" id="PTHR30619:SF7">
    <property type="entry name" value="BETA-LACTAMASE DOMAIN PROTEIN"/>
    <property type="match status" value="1"/>
</dbReference>
<organism evidence="4 5">
    <name type="scientific">Monoglobus pectinilyticus</name>
    <dbReference type="NCBI Taxonomy" id="1981510"/>
    <lineage>
        <taxon>Bacteria</taxon>
        <taxon>Bacillati</taxon>
        <taxon>Bacillota</taxon>
        <taxon>Clostridia</taxon>
        <taxon>Monoglobales</taxon>
        <taxon>Monoglobaceae</taxon>
        <taxon>Monoglobus</taxon>
    </lineage>
</organism>
<dbReference type="GO" id="GO:0006355">
    <property type="term" value="P:regulation of DNA-templated transcription"/>
    <property type="evidence" value="ECO:0007669"/>
    <property type="project" value="InterPro"/>
</dbReference>
<dbReference type="InterPro" id="IPR004026">
    <property type="entry name" value="Ada_DNA_repair_Zn-bd"/>
</dbReference>
<dbReference type="RefSeq" id="WP_158648987.1">
    <property type="nucleotide sequence ID" value="NZ_CP020991.1"/>
</dbReference>
<dbReference type="Gene3D" id="3.40.10.10">
    <property type="entry name" value="DNA Methylphosphotriester Repair Domain"/>
    <property type="match status" value="1"/>
</dbReference>
<keyword evidence="5" id="KW-1185">Reference proteome</keyword>
<accession>A0A2K9P4P7</accession>
<dbReference type="Gene3D" id="3.60.15.10">
    <property type="entry name" value="Ribonuclease Z/Hydroxyacylglutathione hydrolase-like"/>
    <property type="match status" value="1"/>
</dbReference>
<evidence type="ECO:0000256" key="2">
    <source>
        <dbReference type="SAM" id="SignalP"/>
    </source>
</evidence>
<feature type="signal peptide" evidence="2">
    <location>
        <begin position="1"/>
        <end position="19"/>
    </location>
</feature>
<feature type="chain" id="PRO_5039573695" evidence="2">
    <location>
        <begin position="20"/>
        <end position="379"/>
    </location>
</feature>
<dbReference type="Pfam" id="PF00753">
    <property type="entry name" value="Lactamase_B"/>
    <property type="match status" value="1"/>
</dbReference>
<protein>
    <submittedName>
        <fullName evidence="4">Beta-lactamase domain protein</fullName>
    </submittedName>
</protein>
<dbReference type="CDD" id="cd07731">
    <property type="entry name" value="ComA-like_MBL-fold"/>
    <property type="match status" value="1"/>
</dbReference>
<proteinExistence type="predicted"/>
<dbReference type="InterPro" id="IPR036866">
    <property type="entry name" value="RibonucZ/Hydroxyglut_hydro"/>
</dbReference>
<dbReference type="OrthoDB" id="9783680at2"/>
<feature type="domain" description="Metallo-beta-lactamase" evidence="3">
    <location>
        <begin position="66"/>
        <end position="259"/>
    </location>
</feature>
<dbReference type="InterPro" id="IPR001279">
    <property type="entry name" value="Metallo-B-lactamas"/>
</dbReference>
<evidence type="ECO:0000259" key="3">
    <source>
        <dbReference type="SMART" id="SM00849"/>
    </source>
</evidence>
<dbReference type="EMBL" id="CP020991">
    <property type="protein sequence ID" value="AUO20235.1"/>
    <property type="molecule type" value="Genomic_DNA"/>
</dbReference>
<dbReference type="SUPFAM" id="SSF57884">
    <property type="entry name" value="Ada DNA repair protein, N-terminal domain (N-Ada 10)"/>
    <property type="match status" value="1"/>
</dbReference>